<evidence type="ECO:0000313" key="2">
    <source>
        <dbReference type="Proteomes" id="UP000194266"/>
    </source>
</evidence>
<name>A0ABX3YMW2_9ACTN</name>
<organism evidence="1 2">
    <name type="scientific">Streptomyces pharetrae CZA14</name>
    <dbReference type="NCBI Taxonomy" id="1144883"/>
    <lineage>
        <taxon>Bacteria</taxon>
        <taxon>Bacillati</taxon>
        <taxon>Actinomycetota</taxon>
        <taxon>Actinomycetes</taxon>
        <taxon>Kitasatosporales</taxon>
        <taxon>Streptomycetaceae</taxon>
        <taxon>Streptomyces</taxon>
    </lineage>
</organism>
<evidence type="ECO:0000313" key="1">
    <source>
        <dbReference type="EMBL" id="OSZ61260.1"/>
    </source>
</evidence>
<comment type="caution">
    <text evidence="1">The sequence shown here is derived from an EMBL/GenBank/DDBJ whole genome shotgun (WGS) entry which is preliminary data.</text>
</comment>
<gene>
    <name evidence="1" type="ORF">OQI_06310</name>
</gene>
<proteinExistence type="predicted"/>
<keyword evidence="2" id="KW-1185">Reference proteome</keyword>
<dbReference type="RefSeq" id="WP_143659696.1">
    <property type="nucleotide sequence ID" value="NZ_MRYD01000020.1"/>
</dbReference>
<dbReference type="Proteomes" id="UP000194266">
    <property type="component" value="Unassembled WGS sequence"/>
</dbReference>
<reference evidence="1 2" key="1">
    <citation type="submission" date="2016-12" db="EMBL/GenBank/DDBJ databases">
        <title>Genome Mining:The Detection of Biosynthetic Gene Clusters to Aid in the Expression of Curamycin A produced by Streptomyces sp. strain CZA14.</title>
        <authorList>
            <person name="Durrell K.A."/>
            <person name="Kirby B.M."/>
            <person name="Khan W."/>
            <person name="Mthethwa T."/>
            <person name="Le Roes-Hill M."/>
        </authorList>
    </citation>
    <scope>NUCLEOTIDE SEQUENCE [LARGE SCALE GENOMIC DNA]</scope>
    <source>
        <strain evidence="1 2">CZA14</strain>
    </source>
</reference>
<sequence length="138" mass="15437">MDEIMSSAAMSLVGAMATDAWQQTRAAIVAWWRHVRPDQADRVDAALVESRERVLVARQAGDGDGESRLVSDWGSRLTALLRDDPALADELRRLIDEEISPLLRRENSTRIGSREFRAEASGHGRVYQAGRDQTIYES</sequence>
<dbReference type="EMBL" id="MRYD01000020">
    <property type="protein sequence ID" value="OSZ61260.1"/>
    <property type="molecule type" value="Genomic_DNA"/>
</dbReference>
<accession>A0ABX3YMW2</accession>
<protein>
    <submittedName>
        <fullName evidence="1">Uncharacterized protein</fullName>
    </submittedName>
</protein>